<feature type="domain" description="CRM" evidence="11">
    <location>
        <begin position="80"/>
        <end position="133"/>
    </location>
</feature>
<evidence type="ECO:0000256" key="2">
    <source>
        <dbReference type="ARBA" id="ARBA00022528"/>
    </source>
</evidence>
<keyword evidence="13" id="KW-1185">Reference proteome</keyword>
<dbReference type="InterPro" id="IPR035920">
    <property type="entry name" value="YhbY-like_sf"/>
</dbReference>
<gene>
    <name evidence="12" type="ORF">CJ030_MR2G022323</name>
</gene>
<comment type="subcellular location">
    <subcellularLocation>
        <location evidence="1">Plastid</location>
        <location evidence="1">Chloroplast</location>
    </subcellularLocation>
</comment>
<evidence type="ECO:0000256" key="1">
    <source>
        <dbReference type="ARBA" id="ARBA00004229"/>
    </source>
</evidence>
<dbReference type="GO" id="GO:1990904">
    <property type="term" value="C:ribonucleoprotein complex"/>
    <property type="evidence" value="ECO:0007669"/>
    <property type="project" value="UniProtKB-KW"/>
</dbReference>
<dbReference type="Gene3D" id="3.30.110.60">
    <property type="entry name" value="YhbY-like"/>
    <property type="match status" value="1"/>
</dbReference>
<comment type="caution">
    <text evidence="12">The sequence shown here is derived from an EMBL/GenBank/DDBJ whole genome shotgun (WGS) entry which is preliminary data.</text>
</comment>
<dbReference type="Pfam" id="PF01985">
    <property type="entry name" value="CRS1_YhbY"/>
    <property type="match status" value="1"/>
</dbReference>
<keyword evidence="8" id="KW-0508">mRNA splicing</keyword>
<accession>A0A6A1WCQ6</accession>
<dbReference type="Proteomes" id="UP000516437">
    <property type="component" value="Chromosome 2"/>
</dbReference>
<dbReference type="PANTHER" id="PTHR31846:SF20">
    <property type="entry name" value="CRM-DOMAIN CONTAINING FACTOR CFM2, CHLOROPLASTIC"/>
    <property type="match status" value="1"/>
</dbReference>
<evidence type="ECO:0000259" key="11">
    <source>
        <dbReference type="PROSITE" id="PS51295"/>
    </source>
</evidence>
<dbReference type="EMBL" id="RXIC02000020">
    <property type="protein sequence ID" value="KAB1223074.1"/>
    <property type="molecule type" value="Genomic_DNA"/>
</dbReference>
<evidence type="ECO:0000256" key="10">
    <source>
        <dbReference type="PROSITE-ProRule" id="PRU00626"/>
    </source>
</evidence>
<dbReference type="InterPro" id="IPR045278">
    <property type="entry name" value="CRS1/CFM2/CFM3"/>
</dbReference>
<dbReference type="GO" id="GO:0000373">
    <property type="term" value="P:Group II intron splicing"/>
    <property type="evidence" value="ECO:0007669"/>
    <property type="project" value="UniProtKB-ARBA"/>
</dbReference>
<protein>
    <recommendedName>
        <fullName evidence="11">CRM domain-containing protein</fullName>
    </recommendedName>
</protein>
<keyword evidence="4" id="KW-0507">mRNA processing</keyword>
<evidence type="ECO:0000256" key="6">
    <source>
        <dbReference type="ARBA" id="ARBA00022884"/>
    </source>
</evidence>
<evidence type="ECO:0000256" key="8">
    <source>
        <dbReference type="ARBA" id="ARBA00023187"/>
    </source>
</evidence>
<name>A0A6A1WCQ6_9ROSI</name>
<dbReference type="GO" id="GO:0003729">
    <property type="term" value="F:mRNA binding"/>
    <property type="evidence" value="ECO:0007669"/>
    <property type="project" value="InterPro"/>
</dbReference>
<keyword evidence="7" id="KW-0809">Transit peptide</keyword>
<dbReference type="SUPFAM" id="SSF75471">
    <property type="entry name" value="YhbY-like"/>
    <property type="match status" value="1"/>
</dbReference>
<evidence type="ECO:0000256" key="4">
    <source>
        <dbReference type="ARBA" id="ARBA00022664"/>
    </source>
</evidence>
<dbReference type="InterPro" id="IPR001890">
    <property type="entry name" value="RNA-binding_CRM"/>
</dbReference>
<evidence type="ECO:0000256" key="9">
    <source>
        <dbReference type="ARBA" id="ARBA00023274"/>
    </source>
</evidence>
<dbReference type="PROSITE" id="PS51295">
    <property type="entry name" value="CRM"/>
    <property type="match status" value="1"/>
</dbReference>
<dbReference type="GO" id="GO:0009507">
    <property type="term" value="C:chloroplast"/>
    <property type="evidence" value="ECO:0007669"/>
    <property type="project" value="UniProtKB-SubCell"/>
</dbReference>
<keyword evidence="9" id="KW-0687">Ribonucleoprotein</keyword>
<reference evidence="12 13" key="1">
    <citation type="journal article" date="2019" name="Plant Biotechnol. J.">
        <title>The red bayberry genome and genetic basis of sex determination.</title>
        <authorList>
            <person name="Jia H.M."/>
            <person name="Jia H.J."/>
            <person name="Cai Q.L."/>
            <person name="Wang Y."/>
            <person name="Zhao H.B."/>
            <person name="Yang W.F."/>
            <person name="Wang G.Y."/>
            <person name="Li Y.H."/>
            <person name="Zhan D.L."/>
            <person name="Shen Y.T."/>
            <person name="Niu Q.F."/>
            <person name="Chang L."/>
            <person name="Qiu J."/>
            <person name="Zhao L."/>
            <person name="Xie H.B."/>
            <person name="Fu W.Y."/>
            <person name="Jin J."/>
            <person name="Li X.W."/>
            <person name="Jiao Y."/>
            <person name="Zhou C.C."/>
            <person name="Tu T."/>
            <person name="Chai C.Y."/>
            <person name="Gao J.L."/>
            <person name="Fan L.J."/>
            <person name="van de Weg E."/>
            <person name="Wang J.Y."/>
            <person name="Gao Z.S."/>
        </authorList>
    </citation>
    <scope>NUCLEOTIDE SEQUENCE [LARGE SCALE GENOMIC DNA]</scope>
    <source>
        <tissue evidence="12">Leaves</tissue>
    </source>
</reference>
<sequence length="133" mass="15326">MLGPILRALPGKYLSLCPLYCRRTGLVTRLIRELVFDRRNSRFLKRDAIWQQGTIAEKEAIVLDGNEWERGERAPTLAELSLNEEDLRRLRTIGIETRKKLKIGKAGITEGIVNSIHERWRQSGCQDRLRGSL</sequence>
<dbReference type="GO" id="GO:0006397">
    <property type="term" value="P:mRNA processing"/>
    <property type="evidence" value="ECO:0007669"/>
    <property type="project" value="UniProtKB-KW"/>
</dbReference>
<evidence type="ECO:0000256" key="3">
    <source>
        <dbReference type="ARBA" id="ARBA00022640"/>
    </source>
</evidence>
<proteinExistence type="predicted"/>
<keyword evidence="3" id="KW-0934">Plastid</keyword>
<keyword evidence="2" id="KW-0150">Chloroplast</keyword>
<evidence type="ECO:0000256" key="5">
    <source>
        <dbReference type="ARBA" id="ARBA00022737"/>
    </source>
</evidence>
<keyword evidence="6 10" id="KW-0694">RNA-binding</keyword>
<evidence type="ECO:0000313" key="13">
    <source>
        <dbReference type="Proteomes" id="UP000516437"/>
    </source>
</evidence>
<evidence type="ECO:0000256" key="7">
    <source>
        <dbReference type="ARBA" id="ARBA00022946"/>
    </source>
</evidence>
<dbReference type="OrthoDB" id="1737969at2759"/>
<dbReference type="PANTHER" id="PTHR31846">
    <property type="entry name" value="CRS1 / YHBY (CRM) DOMAIN-CONTAINING PROTEIN"/>
    <property type="match status" value="1"/>
</dbReference>
<dbReference type="AlphaFoldDB" id="A0A6A1WCQ6"/>
<organism evidence="12 13">
    <name type="scientific">Morella rubra</name>
    <name type="common">Chinese bayberry</name>
    <dbReference type="NCBI Taxonomy" id="262757"/>
    <lineage>
        <taxon>Eukaryota</taxon>
        <taxon>Viridiplantae</taxon>
        <taxon>Streptophyta</taxon>
        <taxon>Embryophyta</taxon>
        <taxon>Tracheophyta</taxon>
        <taxon>Spermatophyta</taxon>
        <taxon>Magnoliopsida</taxon>
        <taxon>eudicotyledons</taxon>
        <taxon>Gunneridae</taxon>
        <taxon>Pentapetalae</taxon>
        <taxon>rosids</taxon>
        <taxon>fabids</taxon>
        <taxon>Fagales</taxon>
        <taxon>Myricaceae</taxon>
        <taxon>Morella</taxon>
    </lineage>
</organism>
<keyword evidence="5" id="KW-0677">Repeat</keyword>
<evidence type="ECO:0000313" key="12">
    <source>
        <dbReference type="EMBL" id="KAB1223074.1"/>
    </source>
</evidence>